<proteinExistence type="predicted"/>
<dbReference type="Proteomes" id="UP001156882">
    <property type="component" value="Unassembled WGS sequence"/>
</dbReference>
<organism evidence="2 3">
    <name type="scientific">Labrys miyagiensis</name>
    <dbReference type="NCBI Taxonomy" id="346912"/>
    <lineage>
        <taxon>Bacteria</taxon>
        <taxon>Pseudomonadati</taxon>
        <taxon>Pseudomonadota</taxon>
        <taxon>Alphaproteobacteria</taxon>
        <taxon>Hyphomicrobiales</taxon>
        <taxon>Xanthobacteraceae</taxon>
        <taxon>Labrys</taxon>
    </lineage>
</organism>
<keyword evidence="3" id="KW-1185">Reference proteome</keyword>
<feature type="domain" description="HipA N-terminal subdomain 1" evidence="1">
    <location>
        <begin position="10"/>
        <end position="109"/>
    </location>
</feature>
<evidence type="ECO:0000259" key="1">
    <source>
        <dbReference type="Pfam" id="PF13657"/>
    </source>
</evidence>
<dbReference type="InterPro" id="IPR017508">
    <property type="entry name" value="HipA_N1"/>
</dbReference>
<comment type="caution">
    <text evidence="2">The sequence shown here is derived from an EMBL/GenBank/DDBJ whole genome shotgun (WGS) entry which is preliminary data.</text>
</comment>
<dbReference type="NCBIfam" id="TIGR03071">
    <property type="entry name" value="couple_hipA"/>
    <property type="match status" value="1"/>
</dbReference>
<sequence>MARRPAHVPLNVYLNARLVGRLSKEGSGAIDFQYNADWLGWDNAIPVSLSLPLREDRYIGDPVVAVFDNLLPDNEDIRRRVAERSHAGGSDAYSLLGAIGRDCVGALQFVPHGTPVGEAGQIEARSVTDEEVGNLFGHQANDAGVSTQTWRISGLQGRRRAGSH</sequence>
<dbReference type="RefSeq" id="WP_431310736.1">
    <property type="nucleotide sequence ID" value="NZ_BSPC01000051.1"/>
</dbReference>
<dbReference type="PANTHER" id="PTHR37419:SF1">
    <property type="entry name" value="SERINE_THREONINE-PROTEIN KINASE TOXIN HIPA"/>
    <property type="match status" value="1"/>
</dbReference>
<dbReference type="EMBL" id="BSPC01000051">
    <property type="protein sequence ID" value="GLS21501.1"/>
    <property type="molecule type" value="Genomic_DNA"/>
</dbReference>
<evidence type="ECO:0000313" key="2">
    <source>
        <dbReference type="EMBL" id="GLS21501.1"/>
    </source>
</evidence>
<dbReference type="InterPro" id="IPR052028">
    <property type="entry name" value="HipA_Ser/Thr_kinase"/>
</dbReference>
<dbReference type="Pfam" id="PF13657">
    <property type="entry name" value="Couple_hipA"/>
    <property type="match status" value="1"/>
</dbReference>
<gene>
    <name evidence="2" type="ORF">GCM10007874_45180</name>
</gene>
<name>A0ABQ6CTG2_9HYPH</name>
<evidence type="ECO:0000313" key="3">
    <source>
        <dbReference type="Proteomes" id="UP001156882"/>
    </source>
</evidence>
<dbReference type="PANTHER" id="PTHR37419">
    <property type="entry name" value="SERINE/THREONINE-PROTEIN KINASE TOXIN HIPA"/>
    <property type="match status" value="1"/>
</dbReference>
<protein>
    <recommendedName>
        <fullName evidence="1">HipA N-terminal subdomain 1 domain-containing protein</fullName>
    </recommendedName>
</protein>
<accession>A0ABQ6CTG2</accession>
<reference evidence="3" key="1">
    <citation type="journal article" date="2019" name="Int. J. Syst. Evol. Microbiol.">
        <title>The Global Catalogue of Microorganisms (GCM) 10K type strain sequencing project: providing services to taxonomists for standard genome sequencing and annotation.</title>
        <authorList>
            <consortium name="The Broad Institute Genomics Platform"/>
            <consortium name="The Broad Institute Genome Sequencing Center for Infectious Disease"/>
            <person name="Wu L."/>
            <person name="Ma J."/>
        </authorList>
    </citation>
    <scope>NUCLEOTIDE SEQUENCE [LARGE SCALE GENOMIC DNA]</scope>
    <source>
        <strain evidence="3">NBRC 101365</strain>
    </source>
</reference>